<evidence type="ECO:0000256" key="7">
    <source>
        <dbReference type="ARBA" id="ARBA00022840"/>
    </source>
</evidence>
<organism evidence="11 12">
    <name type="scientific">Gelidibacter sediminis</name>
    <dbReference type="NCBI Taxonomy" id="1608710"/>
    <lineage>
        <taxon>Bacteria</taxon>
        <taxon>Pseudomonadati</taxon>
        <taxon>Bacteroidota</taxon>
        <taxon>Flavobacteriia</taxon>
        <taxon>Flavobacteriales</taxon>
        <taxon>Flavobacteriaceae</taxon>
        <taxon>Gelidibacter</taxon>
    </lineage>
</organism>
<keyword evidence="9" id="KW-0472">Membrane</keyword>
<dbReference type="SUPFAM" id="SSF55874">
    <property type="entry name" value="ATPase domain of HSP90 chaperone/DNA topoisomerase II/histidine kinase"/>
    <property type="match status" value="1"/>
</dbReference>
<dbReference type="InterPro" id="IPR005467">
    <property type="entry name" value="His_kinase_dom"/>
</dbReference>
<keyword evidence="9" id="KW-0812">Transmembrane</keyword>
<dbReference type="PROSITE" id="PS50109">
    <property type="entry name" value="HIS_KIN"/>
    <property type="match status" value="1"/>
</dbReference>
<dbReference type="GO" id="GO:0016020">
    <property type="term" value="C:membrane"/>
    <property type="evidence" value="ECO:0007669"/>
    <property type="project" value="InterPro"/>
</dbReference>
<evidence type="ECO:0000256" key="2">
    <source>
        <dbReference type="ARBA" id="ARBA00012438"/>
    </source>
</evidence>
<dbReference type="AlphaFoldDB" id="A0A4R7Q0B7"/>
<gene>
    <name evidence="11" type="ORF">BXY82_2224</name>
</gene>
<dbReference type="Pfam" id="PF07495">
    <property type="entry name" value="Y_Y_Y"/>
    <property type="match status" value="1"/>
</dbReference>
<dbReference type="RefSeq" id="WP_133758214.1">
    <property type="nucleotide sequence ID" value="NZ_SOBW01000008.1"/>
</dbReference>
<dbReference type="InterPro" id="IPR011123">
    <property type="entry name" value="Y_Y_Y"/>
</dbReference>
<keyword evidence="6" id="KW-0418">Kinase</keyword>
<dbReference type="Pfam" id="PF02518">
    <property type="entry name" value="HATPase_c"/>
    <property type="match status" value="1"/>
</dbReference>
<dbReference type="Gene3D" id="3.30.565.10">
    <property type="entry name" value="Histidine kinase-like ATPase, C-terminal domain"/>
    <property type="match status" value="1"/>
</dbReference>
<keyword evidence="7" id="KW-0067">ATP-binding</keyword>
<dbReference type="Proteomes" id="UP000294689">
    <property type="component" value="Unassembled WGS sequence"/>
</dbReference>
<proteinExistence type="predicted"/>
<evidence type="ECO:0000256" key="5">
    <source>
        <dbReference type="ARBA" id="ARBA00022741"/>
    </source>
</evidence>
<protein>
    <recommendedName>
        <fullName evidence="2">histidine kinase</fullName>
        <ecNumber evidence="2">2.7.13.3</ecNumber>
    </recommendedName>
</protein>
<evidence type="ECO:0000256" key="6">
    <source>
        <dbReference type="ARBA" id="ARBA00022777"/>
    </source>
</evidence>
<feature type="domain" description="Histidine kinase" evidence="10">
    <location>
        <begin position="825"/>
        <end position="1012"/>
    </location>
</feature>
<comment type="catalytic activity">
    <reaction evidence="1">
        <text>ATP + protein L-histidine = ADP + protein N-phospho-L-histidine.</text>
        <dbReference type="EC" id="2.7.13.3"/>
    </reaction>
</comment>
<evidence type="ECO:0000256" key="1">
    <source>
        <dbReference type="ARBA" id="ARBA00000085"/>
    </source>
</evidence>
<dbReference type="GO" id="GO:0000155">
    <property type="term" value="F:phosphorelay sensor kinase activity"/>
    <property type="evidence" value="ECO:0007669"/>
    <property type="project" value="InterPro"/>
</dbReference>
<evidence type="ECO:0000313" key="12">
    <source>
        <dbReference type="Proteomes" id="UP000294689"/>
    </source>
</evidence>
<keyword evidence="4" id="KW-0808">Transferase</keyword>
<comment type="caution">
    <text evidence="11">The sequence shown here is derived from an EMBL/GenBank/DDBJ whole genome shotgun (WGS) entry which is preliminary data.</text>
</comment>
<dbReference type="Gene3D" id="2.130.10.10">
    <property type="entry name" value="YVTN repeat-like/Quinoprotein amine dehydrogenase"/>
    <property type="match status" value="2"/>
</dbReference>
<dbReference type="PANTHER" id="PTHR24421">
    <property type="entry name" value="NITRATE/NITRITE SENSOR PROTEIN NARX-RELATED"/>
    <property type="match status" value="1"/>
</dbReference>
<dbReference type="InterPro" id="IPR050482">
    <property type="entry name" value="Sensor_HK_TwoCompSys"/>
</dbReference>
<keyword evidence="8" id="KW-0902">Two-component regulatory system</keyword>
<dbReference type="GO" id="GO:0005524">
    <property type="term" value="F:ATP binding"/>
    <property type="evidence" value="ECO:0007669"/>
    <property type="project" value="UniProtKB-KW"/>
</dbReference>
<dbReference type="InterPro" id="IPR013783">
    <property type="entry name" value="Ig-like_fold"/>
</dbReference>
<dbReference type="SUPFAM" id="SSF63829">
    <property type="entry name" value="Calcium-dependent phosphotriesterase"/>
    <property type="match status" value="3"/>
</dbReference>
<dbReference type="EMBL" id="SOBW01000008">
    <property type="protein sequence ID" value="TDU40182.1"/>
    <property type="molecule type" value="Genomic_DNA"/>
</dbReference>
<dbReference type="OrthoDB" id="1522078at2"/>
<dbReference type="CDD" id="cd16917">
    <property type="entry name" value="HATPase_UhpB-NarQ-NarX-like"/>
    <property type="match status" value="1"/>
</dbReference>
<dbReference type="InterPro" id="IPR011110">
    <property type="entry name" value="Reg_prop"/>
</dbReference>
<dbReference type="Gene3D" id="2.60.40.10">
    <property type="entry name" value="Immunoglobulins"/>
    <property type="match status" value="1"/>
</dbReference>
<name>A0A4R7Q0B7_9FLAO</name>
<keyword evidence="12" id="KW-1185">Reference proteome</keyword>
<dbReference type="PANTHER" id="PTHR24421:SF10">
    <property type="entry name" value="NITRATE_NITRITE SENSOR PROTEIN NARQ"/>
    <property type="match status" value="1"/>
</dbReference>
<evidence type="ECO:0000256" key="3">
    <source>
        <dbReference type="ARBA" id="ARBA00022553"/>
    </source>
</evidence>
<dbReference type="InterPro" id="IPR036890">
    <property type="entry name" value="HATPase_C_sf"/>
</dbReference>
<dbReference type="InterPro" id="IPR011712">
    <property type="entry name" value="Sig_transdc_His_kin_sub3_dim/P"/>
</dbReference>
<sequence>MKPLIKKIAFVTFIYLLFVNNVLNAQNPSQIDILTTEQGLIFRDVTSIAQDANEMMWFGTDLGLVRYDGYNFKVYNSDKSNPFYIKEELITGELVYNAHTNELWYMANEKLFKIQLSTDAVTAYNSNHNLKGNVLRILKDLNGDIWVITDDFVTADYGQAKHYLQKLINGSFEVKYSIPRNKHPYSRLICDKKGDLLWSAPLYSLKFDTDGTLLKTFNFPTFEWHGNLLQFTVSFYDSQNTHYYFSQKDRGVSRLNEENLNTTRVFDIEHQFYYGIEDYQKHLWFASNKELYRMHPDGHVKDFTAQLQARFEYSKINCLFIDVNKLLWVATDNGLFKIRIGEELFTPLFKSDNKGWGNTMRGVFEDANGTIFAKCENKNKLIYKTISGNIDTLTIQIDSVALEGLQYTANFYVLDKNKRHAYTLGENLLKINLKTGATKSYDEFRPNVTFKAHNPLIKLKNGKLLFGQSLSRLVLFDPDTETSVPVFKNFNKANDIADLTYFKESIHDSIFYIGTRNDGLLKVHLSGQIETIFNTNSHPTISRNFVLVIEEEPNGALWVGTYGGGLNFISDDGLIGKIYNKYNGLPDDNVVGILTDDQDNLWISTYNGLSHFDKNTEIFQNFYPEDGLSHYEFNYTSFFKDSRGNFYFGGMNGLNQFKPSAVLKYSDPPTLRLLGVSGYNSKMKSRFFTDFTQTQTNALNLTAYDQYFEINWTMPSYFQNQKNSYSTKLEGLEKQWFYRGNVASIRYNQLPAGNYVLKIKGKDSRGNESEAMLAIPIHVREIYYKQWWFKVLLMLTIIGIMFVIFRYRFQQALAMERLRTKISSDLHDDVGSLLSGLAMQTELMEMNASESDKFKLQKIAGISRNAISQMRDLVWSIDSRRETVKDLIERMQELAEELVLPKNISFHIDSASVKHPNRKLSAQTKQHIFMIYKEAITNIIRHSDASSVTITILSNAHNTDIIIKDNGQIKMPHKSTGFGLANMVMRAEKLNGTIKFKKNHGFGVFLHLPFAL</sequence>
<evidence type="ECO:0000313" key="11">
    <source>
        <dbReference type="EMBL" id="TDU40182.1"/>
    </source>
</evidence>
<evidence type="ECO:0000256" key="8">
    <source>
        <dbReference type="ARBA" id="ARBA00023012"/>
    </source>
</evidence>
<dbReference type="InterPro" id="IPR015943">
    <property type="entry name" value="WD40/YVTN_repeat-like_dom_sf"/>
</dbReference>
<dbReference type="Pfam" id="PF07730">
    <property type="entry name" value="HisKA_3"/>
    <property type="match status" value="1"/>
</dbReference>
<reference evidence="11 12" key="1">
    <citation type="submission" date="2019-03" db="EMBL/GenBank/DDBJ databases">
        <title>Genomic Encyclopedia of Archaeal and Bacterial Type Strains, Phase II (KMG-II): from individual species to whole genera.</title>
        <authorList>
            <person name="Goeker M."/>
        </authorList>
    </citation>
    <scope>NUCLEOTIDE SEQUENCE [LARGE SCALE GENOMIC DNA]</scope>
    <source>
        <strain evidence="11 12">DSM 28135</strain>
    </source>
</reference>
<dbReference type="Gene3D" id="1.20.5.1930">
    <property type="match status" value="1"/>
</dbReference>
<accession>A0A4R7Q0B7</accession>
<dbReference type="EC" id="2.7.13.3" evidence="2"/>
<keyword evidence="9" id="KW-1133">Transmembrane helix</keyword>
<evidence type="ECO:0000256" key="4">
    <source>
        <dbReference type="ARBA" id="ARBA00022679"/>
    </source>
</evidence>
<keyword evidence="5" id="KW-0547">Nucleotide-binding</keyword>
<evidence type="ECO:0000259" key="10">
    <source>
        <dbReference type="PROSITE" id="PS50109"/>
    </source>
</evidence>
<feature type="transmembrane region" description="Helical" evidence="9">
    <location>
        <begin position="787"/>
        <end position="809"/>
    </location>
</feature>
<dbReference type="Pfam" id="PF07494">
    <property type="entry name" value="Reg_prop"/>
    <property type="match status" value="1"/>
</dbReference>
<dbReference type="InterPro" id="IPR003594">
    <property type="entry name" value="HATPase_dom"/>
</dbReference>
<keyword evidence="3" id="KW-0597">Phosphoprotein</keyword>
<evidence type="ECO:0000256" key="9">
    <source>
        <dbReference type="SAM" id="Phobius"/>
    </source>
</evidence>
<dbReference type="GO" id="GO:0046983">
    <property type="term" value="F:protein dimerization activity"/>
    <property type="evidence" value="ECO:0007669"/>
    <property type="project" value="InterPro"/>
</dbReference>